<proteinExistence type="predicted"/>
<gene>
    <name evidence="1" type="ORF">BS50DRAFT_381647</name>
</gene>
<accession>A0A2T2NPA6</accession>
<evidence type="ECO:0000313" key="2">
    <source>
        <dbReference type="Proteomes" id="UP000240883"/>
    </source>
</evidence>
<dbReference type="AlphaFoldDB" id="A0A2T2NPA6"/>
<dbReference type="EMBL" id="KZ678135">
    <property type="protein sequence ID" value="PSN67086.1"/>
    <property type="molecule type" value="Genomic_DNA"/>
</dbReference>
<protein>
    <submittedName>
        <fullName evidence="1">Uncharacterized protein</fullName>
    </submittedName>
</protein>
<keyword evidence="2" id="KW-1185">Reference proteome</keyword>
<organism evidence="1 2">
    <name type="scientific">Corynespora cassiicola Philippines</name>
    <dbReference type="NCBI Taxonomy" id="1448308"/>
    <lineage>
        <taxon>Eukaryota</taxon>
        <taxon>Fungi</taxon>
        <taxon>Dikarya</taxon>
        <taxon>Ascomycota</taxon>
        <taxon>Pezizomycotina</taxon>
        <taxon>Dothideomycetes</taxon>
        <taxon>Pleosporomycetidae</taxon>
        <taxon>Pleosporales</taxon>
        <taxon>Corynesporascaceae</taxon>
        <taxon>Corynespora</taxon>
    </lineage>
</organism>
<reference evidence="1 2" key="1">
    <citation type="journal article" date="2018" name="Front. Microbiol.">
        <title>Genome-Wide Analysis of Corynespora cassiicola Leaf Fall Disease Putative Effectors.</title>
        <authorList>
            <person name="Lopez D."/>
            <person name="Ribeiro S."/>
            <person name="Label P."/>
            <person name="Fumanal B."/>
            <person name="Venisse J.S."/>
            <person name="Kohler A."/>
            <person name="de Oliveira R.R."/>
            <person name="Labutti K."/>
            <person name="Lipzen A."/>
            <person name="Lail K."/>
            <person name="Bauer D."/>
            <person name="Ohm R.A."/>
            <person name="Barry K.W."/>
            <person name="Spatafora J."/>
            <person name="Grigoriev I.V."/>
            <person name="Martin F.M."/>
            <person name="Pujade-Renaud V."/>
        </authorList>
    </citation>
    <scope>NUCLEOTIDE SEQUENCE [LARGE SCALE GENOMIC DNA]</scope>
    <source>
        <strain evidence="1 2">Philippines</strain>
    </source>
</reference>
<dbReference type="Proteomes" id="UP000240883">
    <property type="component" value="Unassembled WGS sequence"/>
</dbReference>
<evidence type="ECO:0000313" key="1">
    <source>
        <dbReference type="EMBL" id="PSN67086.1"/>
    </source>
</evidence>
<name>A0A2T2NPA6_CORCC</name>
<sequence>MRLLCTAVWRWRWEGYSGRYTTTALSRARTSVTGKDAPPPTPQLNGAINPAFPGVGIFLISSSEFLFDLLFLSNLGKGARLPSRRPLFLFLLCEILRASYNMGGGSELLGKGGKCIMGRGDGDYAFAMFLVFFFISLRCCCCCCSALRLKTPLYPICPTLRLRLFCRCRCCRCRCCCCCCSARFSIVRACLVLIGTVHCFRESVLQEGEVATVV</sequence>